<dbReference type="InterPro" id="IPR010406">
    <property type="entry name" value="DUF1003"/>
</dbReference>
<dbReference type="PANTHER" id="PTHR41386">
    <property type="entry name" value="INTEGRAL MEMBRANE PROTEIN-RELATED"/>
    <property type="match status" value="1"/>
</dbReference>
<dbReference type="Pfam" id="PF06210">
    <property type="entry name" value="DUF1003"/>
    <property type="match status" value="1"/>
</dbReference>
<dbReference type="eggNOG" id="COG4420">
    <property type="taxonomic scope" value="Bacteria"/>
</dbReference>
<accession>D1AG19</accession>
<name>D1AG19_SEBTE</name>
<dbReference type="KEGG" id="str:Sterm_3811"/>
<dbReference type="Proteomes" id="UP000000845">
    <property type="component" value="Chromosome"/>
</dbReference>
<evidence type="ECO:0000256" key="1">
    <source>
        <dbReference type="SAM" id="Phobius"/>
    </source>
</evidence>
<dbReference type="EMBL" id="CP001739">
    <property type="protein sequence ID" value="ACZ10645.1"/>
    <property type="molecule type" value="Genomic_DNA"/>
</dbReference>
<keyword evidence="1" id="KW-0472">Membrane</keyword>
<reference evidence="3" key="1">
    <citation type="submission" date="2009-09" db="EMBL/GenBank/DDBJ databases">
        <title>The complete chromosome of Sebaldella termitidis ATCC 33386.</title>
        <authorList>
            <consortium name="US DOE Joint Genome Institute (JGI-PGF)"/>
            <person name="Lucas S."/>
            <person name="Copeland A."/>
            <person name="Lapidus A."/>
            <person name="Glavina del Rio T."/>
            <person name="Dalin E."/>
            <person name="Tice H."/>
            <person name="Bruce D."/>
            <person name="Goodwin L."/>
            <person name="Pitluck S."/>
            <person name="Kyrpides N."/>
            <person name="Mavromatis K."/>
            <person name="Ivanova N."/>
            <person name="Mikhailova N."/>
            <person name="Sims D."/>
            <person name="Meincke L."/>
            <person name="Brettin T."/>
            <person name="Detter J.C."/>
            <person name="Han C."/>
            <person name="Larimer F."/>
            <person name="Land M."/>
            <person name="Hauser L."/>
            <person name="Markowitz V."/>
            <person name="Cheng J.F."/>
            <person name="Hugenholtz P."/>
            <person name="Woyke T."/>
            <person name="Wu D."/>
            <person name="Eisen J.A."/>
        </authorList>
    </citation>
    <scope>NUCLEOTIDE SEQUENCE [LARGE SCALE GENOMIC DNA]</scope>
    <source>
        <strain evidence="3">ATCC 33386 / NCTC 11300</strain>
    </source>
</reference>
<evidence type="ECO:0000313" key="3">
    <source>
        <dbReference type="Proteomes" id="UP000000845"/>
    </source>
</evidence>
<gene>
    <name evidence="2" type="ordered locus">Sterm_3811</name>
</gene>
<feature type="transmembrane region" description="Helical" evidence="1">
    <location>
        <begin position="140"/>
        <end position="163"/>
    </location>
</feature>
<keyword evidence="1" id="KW-0812">Transmembrane</keyword>
<dbReference type="AlphaFoldDB" id="D1AG19"/>
<evidence type="ECO:0008006" key="4">
    <source>
        <dbReference type="Google" id="ProtNLM"/>
    </source>
</evidence>
<keyword evidence="3" id="KW-1185">Reference proteome</keyword>
<organism evidence="2 3">
    <name type="scientific">Sebaldella termitidis (strain ATCC 33386 / NCTC 11300)</name>
    <dbReference type="NCBI Taxonomy" id="526218"/>
    <lineage>
        <taxon>Bacteria</taxon>
        <taxon>Fusobacteriati</taxon>
        <taxon>Fusobacteriota</taxon>
        <taxon>Fusobacteriia</taxon>
        <taxon>Fusobacteriales</taxon>
        <taxon>Leptotrichiaceae</taxon>
        <taxon>Sebaldella</taxon>
    </lineage>
</organism>
<evidence type="ECO:0000313" key="2">
    <source>
        <dbReference type="EMBL" id="ACZ10645.1"/>
    </source>
</evidence>
<dbReference type="HOGENOM" id="CLU_077948_1_0_0"/>
<protein>
    <recommendedName>
        <fullName evidence="4">Cyclic nucleotide-binding protein</fullName>
    </recommendedName>
</protein>
<sequence length="236" mass="27917">MMRRRIGRDAKNQDNGIFLRNIYNGISELIMSDHPEFTEDTFISSSDLNYYRKKYIESLLKREKEYARTEEDVLNSILSKEIISENSNKVYSKKQLIGQNIADSVAKFGGSWTFILIFIFILLFWIILNSIALMKKPFDPYPYILLNLVLSCLAALQAPVIMMSQNRQEEKDRIRAENDYQVNLKAEIEIKILHEKLNHLITDQWDRLVEIQEIQLELLEDLQKKIELYENKNYKT</sequence>
<dbReference type="PANTHER" id="PTHR41386:SF1">
    <property type="entry name" value="MEMBRANE PROTEIN"/>
    <property type="match status" value="1"/>
</dbReference>
<feature type="transmembrane region" description="Helical" evidence="1">
    <location>
        <begin position="114"/>
        <end position="134"/>
    </location>
</feature>
<reference evidence="2 3" key="2">
    <citation type="journal article" date="2010" name="Stand. Genomic Sci.">
        <title>Complete genome sequence of Sebaldella termitidis type strain (NCTC 11300).</title>
        <authorList>
            <person name="Harmon-Smith M."/>
            <person name="Celia L."/>
            <person name="Chertkov O."/>
            <person name="Lapidus A."/>
            <person name="Copeland A."/>
            <person name="Glavina Del Rio T."/>
            <person name="Nolan M."/>
            <person name="Lucas S."/>
            <person name="Tice H."/>
            <person name="Cheng J.F."/>
            <person name="Han C."/>
            <person name="Detter J.C."/>
            <person name="Bruce D."/>
            <person name="Goodwin L."/>
            <person name="Pitluck S."/>
            <person name="Pati A."/>
            <person name="Liolios K."/>
            <person name="Ivanova N."/>
            <person name="Mavromatis K."/>
            <person name="Mikhailova N."/>
            <person name="Chen A."/>
            <person name="Palaniappan K."/>
            <person name="Land M."/>
            <person name="Hauser L."/>
            <person name="Chang Y.J."/>
            <person name="Jeffries C.D."/>
            <person name="Brettin T."/>
            <person name="Goker M."/>
            <person name="Beck B."/>
            <person name="Bristow J."/>
            <person name="Eisen J.A."/>
            <person name="Markowitz V."/>
            <person name="Hugenholtz P."/>
            <person name="Kyrpides N.C."/>
            <person name="Klenk H.P."/>
            <person name="Chen F."/>
        </authorList>
    </citation>
    <scope>NUCLEOTIDE SEQUENCE [LARGE SCALE GENOMIC DNA]</scope>
    <source>
        <strain evidence="3">ATCC 33386 / NCTC 11300</strain>
    </source>
</reference>
<proteinExistence type="predicted"/>
<keyword evidence="1" id="KW-1133">Transmembrane helix</keyword>